<keyword evidence="1" id="KW-0812">Transmembrane</keyword>
<sequence>MENKTGKYFKYAIGEIILVVIGILIALQVNNWNELRKTKSEQATLLKSVKQDLMSDIDYLKEFIKKTDSNFNILNEQSQYVNSISYSKDSLIHFLKKEINVISVGFKGFNNNTYESMKASGKLDLFDNILKEQLYDLSIPQNATEETYKTFRDDYYDEIEMLAASYPIPVPHSFIKNTPENDFIWDNVNRKDLMLKLNSWGSVKANFCRNNLRNFKNTLEKTKVVLKIMEKGND</sequence>
<dbReference type="EMBL" id="JAVRHU010000001">
    <property type="protein sequence ID" value="MDT0620486.1"/>
    <property type="molecule type" value="Genomic_DNA"/>
</dbReference>
<accession>A0ABU3BEA4</accession>
<comment type="caution">
    <text evidence="2">The sequence shown here is derived from an EMBL/GenBank/DDBJ whole genome shotgun (WGS) entry which is preliminary data.</text>
</comment>
<keyword evidence="1" id="KW-0472">Membrane</keyword>
<keyword evidence="3" id="KW-1185">Reference proteome</keyword>
<keyword evidence="1" id="KW-1133">Transmembrane helix</keyword>
<proteinExistence type="predicted"/>
<reference evidence="2 3" key="1">
    <citation type="submission" date="2023-09" db="EMBL/GenBank/DDBJ databases">
        <authorList>
            <person name="Rey-Velasco X."/>
        </authorList>
    </citation>
    <scope>NUCLEOTIDE SEQUENCE [LARGE SCALE GENOMIC DNA]</scope>
    <source>
        <strain evidence="2 3">P007</strain>
    </source>
</reference>
<dbReference type="RefSeq" id="WP_311384140.1">
    <property type="nucleotide sequence ID" value="NZ_JAVRHU010000001.1"/>
</dbReference>
<dbReference type="Proteomes" id="UP001250662">
    <property type="component" value="Unassembled WGS sequence"/>
</dbReference>
<feature type="transmembrane region" description="Helical" evidence="1">
    <location>
        <begin position="12"/>
        <end position="29"/>
    </location>
</feature>
<evidence type="ECO:0000313" key="2">
    <source>
        <dbReference type="EMBL" id="MDT0620486.1"/>
    </source>
</evidence>
<gene>
    <name evidence="2" type="ORF">RM520_02555</name>
</gene>
<evidence type="ECO:0000256" key="1">
    <source>
        <dbReference type="SAM" id="Phobius"/>
    </source>
</evidence>
<dbReference type="Pfam" id="PF19578">
    <property type="entry name" value="DUF6090"/>
    <property type="match status" value="1"/>
</dbReference>
<name>A0ABU3BEA4_9FLAO</name>
<dbReference type="InterPro" id="IPR045749">
    <property type="entry name" value="DUF6090"/>
</dbReference>
<evidence type="ECO:0000313" key="3">
    <source>
        <dbReference type="Proteomes" id="UP001250662"/>
    </source>
</evidence>
<organism evidence="2 3">
    <name type="scientific">Croceitalea vernalis</name>
    <dbReference type="NCBI Taxonomy" id="3075599"/>
    <lineage>
        <taxon>Bacteria</taxon>
        <taxon>Pseudomonadati</taxon>
        <taxon>Bacteroidota</taxon>
        <taxon>Flavobacteriia</taxon>
        <taxon>Flavobacteriales</taxon>
        <taxon>Flavobacteriaceae</taxon>
        <taxon>Croceitalea</taxon>
    </lineage>
</organism>
<protein>
    <submittedName>
        <fullName evidence="2">DUF6090 family protein</fullName>
    </submittedName>
</protein>